<reference evidence="2 3" key="1">
    <citation type="submission" date="2011-04" db="EMBL/GenBank/DDBJ databases">
        <title>The Genome Sequence of Dysgonomonas mossii DSM 22836.</title>
        <authorList>
            <consortium name="The Broad Institute Genome Sequencing Platform"/>
            <person name="Earl A."/>
            <person name="Ward D."/>
            <person name="Feldgarden M."/>
            <person name="Gevers D."/>
            <person name="Pudlo N."/>
            <person name="Martens E."/>
            <person name="Allen-Vercoe E."/>
            <person name="Young S.K."/>
            <person name="Zeng Q."/>
            <person name="Gargeya S."/>
            <person name="Fitzgerald M."/>
            <person name="Haas B."/>
            <person name="Abouelleil A."/>
            <person name="Alvarado L."/>
            <person name="Arachchi H.M."/>
            <person name="Berlin A."/>
            <person name="Brown A."/>
            <person name="Chapman S.B."/>
            <person name="Chen Z."/>
            <person name="Dunbar C."/>
            <person name="Freedman E."/>
            <person name="Gearin G."/>
            <person name="Gellesch M."/>
            <person name="Goldberg J."/>
            <person name="Griggs A."/>
            <person name="Gujja S."/>
            <person name="Heiman D."/>
            <person name="Howarth C."/>
            <person name="Larson L."/>
            <person name="Lui A."/>
            <person name="MacDonald P.J.P."/>
            <person name="Mehta T."/>
            <person name="Montmayeur A."/>
            <person name="Murphy C."/>
            <person name="Neiman D."/>
            <person name="Pearson M."/>
            <person name="Priest M."/>
            <person name="Roberts A."/>
            <person name="Saif S."/>
            <person name="Shea T."/>
            <person name="Shenoy N."/>
            <person name="Sisk P."/>
            <person name="Stolte C."/>
            <person name="Sykes S."/>
            <person name="Yandava C."/>
            <person name="Wortman J."/>
            <person name="Nusbaum C."/>
            <person name="Birren B."/>
        </authorList>
    </citation>
    <scope>NUCLEOTIDE SEQUENCE [LARGE SCALE GENOMIC DNA]</scope>
    <source>
        <strain evidence="2 3">DSM 22836</strain>
    </source>
</reference>
<dbReference type="HOGENOM" id="CLU_701774_0_0_10"/>
<name>F8WYU1_9BACT</name>
<evidence type="ECO:0008006" key="4">
    <source>
        <dbReference type="Google" id="ProtNLM"/>
    </source>
</evidence>
<dbReference type="EMBL" id="ADLW01000004">
    <property type="protein sequence ID" value="EGK04114.1"/>
    <property type="molecule type" value="Genomic_DNA"/>
</dbReference>
<sequence>MKQIIYILLSVLTISAQAQDSFDNVLKEIEINNTTLKAYREKANADKIGNKTGINMANPEVEFGYLWGSPSGEGNRVDLNVTQSFDFPTAYRYKTQLSDEKNQQVDMIYDQQKVEILQQARLICVELVYQTKMNKILSDRLKQAKELSDAYQKSFDQGNIDVLERNKTKLNLLNAEKALQINEVDLNLSKSELQRLNGGLDVGEFNRYSDFTFPLNFIEWFAIVKANNPSLRVAEQEVALSRKQEQLTRALNLPKITAGYASERVSGTTFQGVSVGVSIPLWEGKNTVKHQKAQTVALQMQHEDSELQFRNTLKNQYDKAKKLSLLLKEYEDALSVTSSQDLLKIALDKGQLSLINYLLELSVYYETVDKYLETERDYQLAVAELQQWER</sequence>
<evidence type="ECO:0000256" key="1">
    <source>
        <dbReference type="SAM" id="SignalP"/>
    </source>
</evidence>
<proteinExistence type="predicted"/>
<dbReference type="OrthoDB" id="712316at2"/>
<dbReference type="PANTHER" id="PTHR30203:SF24">
    <property type="entry name" value="BLR4935 PROTEIN"/>
    <property type="match status" value="1"/>
</dbReference>
<dbReference type="STRING" id="742767.HMPREF9456_01142"/>
<dbReference type="eggNOG" id="COG1538">
    <property type="taxonomic scope" value="Bacteria"/>
</dbReference>
<protein>
    <recommendedName>
        <fullName evidence="4">Transporter</fullName>
    </recommendedName>
</protein>
<keyword evidence="3" id="KW-1185">Reference proteome</keyword>
<feature type="signal peptide" evidence="1">
    <location>
        <begin position="1"/>
        <end position="18"/>
    </location>
</feature>
<dbReference type="GO" id="GO:0015562">
    <property type="term" value="F:efflux transmembrane transporter activity"/>
    <property type="evidence" value="ECO:0007669"/>
    <property type="project" value="InterPro"/>
</dbReference>
<organism evidence="2 3">
    <name type="scientific">Dysgonomonas mossii DSM 22836</name>
    <dbReference type="NCBI Taxonomy" id="742767"/>
    <lineage>
        <taxon>Bacteria</taxon>
        <taxon>Pseudomonadati</taxon>
        <taxon>Bacteroidota</taxon>
        <taxon>Bacteroidia</taxon>
        <taxon>Bacteroidales</taxon>
        <taxon>Dysgonomonadaceae</taxon>
        <taxon>Dysgonomonas</taxon>
    </lineage>
</organism>
<dbReference type="PANTHER" id="PTHR30203">
    <property type="entry name" value="OUTER MEMBRANE CATION EFFLUX PROTEIN"/>
    <property type="match status" value="1"/>
</dbReference>
<comment type="caution">
    <text evidence="2">The sequence shown here is derived from an EMBL/GenBank/DDBJ whole genome shotgun (WGS) entry which is preliminary data.</text>
</comment>
<dbReference type="AlphaFoldDB" id="F8WYU1"/>
<accession>F8WYU1</accession>
<dbReference type="Proteomes" id="UP000006420">
    <property type="component" value="Unassembled WGS sequence"/>
</dbReference>
<dbReference type="Gene3D" id="1.20.1600.10">
    <property type="entry name" value="Outer membrane efflux proteins (OEP)"/>
    <property type="match status" value="1"/>
</dbReference>
<evidence type="ECO:0000313" key="2">
    <source>
        <dbReference type="EMBL" id="EGK04114.1"/>
    </source>
</evidence>
<evidence type="ECO:0000313" key="3">
    <source>
        <dbReference type="Proteomes" id="UP000006420"/>
    </source>
</evidence>
<keyword evidence="1" id="KW-0732">Signal</keyword>
<dbReference type="GeneID" id="78081811"/>
<dbReference type="SUPFAM" id="SSF56954">
    <property type="entry name" value="Outer membrane efflux proteins (OEP)"/>
    <property type="match status" value="1"/>
</dbReference>
<feature type="chain" id="PRO_5003379947" description="Transporter" evidence="1">
    <location>
        <begin position="19"/>
        <end position="390"/>
    </location>
</feature>
<gene>
    <name evidence="2" type="ORF">HMPREF9456_01142</name>
</gene>
<dbReference type="RefSeq" id="WP_006842513.1">
    <property type="nucleotide sequence ID" value="NZ_AQWJ01000002.1"/>
</dbReference>
<dbReference type="InterPro" id="IPR010131">
    <property type="entry name" value="MdtP/NodT-like"/>
</dbReference>